<accession>A0A330H246</accession>
<comment type="caution">
    <text evidence="2">The sequence shown here is derived from an EMBL/GenBank/DDBJ whole genome shotgun (WGS) entry which is preliminary data.</text>
</comment>
<name>A0A330H246_9HYPH</name>
<dbReference type="EMBL" id="QMBQ01000001">
    <property type="protein sequence ID" value="RAZ80107.1"/>
    <property type="molecule type" value="Genomic_DNA"/>
</dbReference>
<keyword evidence="1" id="KW-0812">Transmembrane</keyword>
<reference evidence="3" key="1">
    <citation type="submission" date="2018-06" db="EMBL/GenBank/DDBJ databases">
        <authorList>
            <person name="Helene L.C."/>
            <person name="Dall'Agnol R."/>
            <person name="Delamuta J.R."/>
            <person name="Hungria M."/>
        </authorList>
    </citation>
    <scope>NUCLEOTIDE SEQUENCE [LARGE SCALE GENOMIC DNA]</scope>
    <source>
        <strain evidence="3">CNPSo 3140</strain>
    </source>
</reference>
<reference evidence="2 3" key="2">
    <citation type="submission" date="2018-07" db="EMBL/GenBank/DDBJ databases">
        <title>Diversity of Mesorhizobium strains in Brazil.</title>
        <authorList>
            <person name="Helene L.C.F."/>
            <person name="Dall'Agnol R."/>
            <person name="Delamuta J.R.M."/>
            <person name="Hungria M."/>
        </authorList>
    </citation>
    <scope>NUCLEOTIDE SEQUENCE [LARGE SCALE GENOMIC DNA]</scope>
    <source>
        <strain evidence="2 3">CNPSo 3140</strain>
    </source>
</reference>
<evidence type="ECO:0000313" key="3">
    <source>
        <dbReference type="Proteomes" id="UP000251956"/>
    </source>
</evidence>
<proteinExistence type="predicted"/>
<gene>
    <name evidence="2" type="ORF">DPM35_02085</name>
</gene>
<protein>
    <submittedName>
        <fullName evidence="2">Uncharacterized protein</fullName>
    </submittedName>
</protein>
<keyword evidence="1" id="KW-1133">Transmembrane helix</keyword>
<dbReference type="Proteomes" id="UP000251956">
    <property type="component" value="Unassembled WGS sequence"/>
</dbReference>
<evidence type="ECO:0000313" key="2">
    <source>
        <dbReference type="EMBL" id="RAZ80107.1"/>
    </source>
</evidence>
<sequence length="60" mass="6676">MAPPSARIDQQILAPEQSPRISVASHNKILEIVMLRGGLLWLIGIPLPVILILWLLGYLH</sequence>
<feature type="transmembrane region" description="Helical" evidence="1">
    <location>
        <begin position="39"/>
        <end position="59"/>
    </location>
</feature>
<dbReference type="AlphaFoldDB" id="A0A330H246"/>
<keyword evidence="1" id="KW-0472">Membrane</keyword>
<evidence type="ECO:0000256" key="1">
    <source>
        <dbReference type="SAM" id="Phobius"/>
    </source>
</evidence>
<keyword evidence="3" id="KW-1185">Reference proteome</keyword>
<organism evidence="2 3">
    <name type="scientific">Mesorhizobium atlanticum</name>
    <dbReference type="NCBI Taxonomy" id="2233532"/>
    <lineage>
        <taxon>Bacteria</taxon>
        <taxon>Pseudomonadati</taxon>
        <taxon>Pseudomonadota</taxon>
        <taxon>Alphaproteobacteria</taxon>
        <taxon>Hyphomicrobiales</taxon>
        <taxon>Phyllobacteriaceae</taxon>
        <taxon>Mesorhizobium</taxon>
    </lineage>
</organism>